<evidence type="ECO:0000313" key="7">
    <source>
        <dbReference type="EMBL" id="EMR72165.1"/>
    </source>
</evidence>
<dbReference type="AlphaFoldDB" id="M7TZS9"/>
<dbReference type="HOGENOM" id="CLU_009397_8_0_1"/>
<name>M7TZS9_EUTLA</name>
<evidence type="ECO:0000256" key="6">
    <source>
        <dbReference type="RuleBase" id="RU361187"/>
    </source>
</evidence>
<keyword evidence="8" id="KW-1185">Reference proteome</keyword>
<keyword evidence="3 6" id="KW-0378">Hydrolase</keyword>
<dbReference type="InterPro" id="IPR023296">
    <property type="entry name" value="Glyco_hydro_beta-prop_sf"/>
</dbReference>
<dbReference type="EMBL" id="KB705509">
    <property type="protein sequence ID" value="EMR72165.1"/>
    <property type="molecule type" value="Genomic_DNA"/>
</dbReference>
<dbReference type="SUPFAM" id="SSF75005">
    <property type="entry name" value="Arabinanase/levansucrase/invertase"/>
    <property type="match status" value="1"/>
</dbReference>
<dbReference type="GO" id="GO:0005975">
    <property type="term" value="P:carbohydrate metabolic process"/>
    <property type="evidence" value="ECO:0007669"/>
    <property type="project" value="InterPro"/>
</dbReference>
<dbReference type="PANTHER" id="PTHR43301:SF3">
    <property type="entry name" value="ARABINAN ENDO-1,5-ALPHA-L-ARABINOSIDASE A-RELATED"/>
    <property type="match status" value="1"/>
</dbReference>
<dbReference type="OrthoDB" id="3879658at2759"/>
<evidence type="ECO:0000256" key="4">
    <source>
        <dbReference type="ARBA" id="ARBA00023295"/>
    </source>
</evidence>
<dbReference type="PANTHER" id="PTHR43301">
    <property type="entry name" value="ARABINAN ENDO-1,5-ALPHA-L-ARABINOSIDASE"/>
    <property type="match status" value="1"/>
</dbReference>
<dbReference type="OMA" id="LFHANCP"/>
<reference evidence="8" key="1">
    <citation type="journal article" date="2013" name="Genome Announc.">
        <title>Draft genome sequence of the grapevine dieback fungus Eutypa lata UCR-EL1.</title>
        <authorList>
            <person name="Blanco-Ulate B."/>
            <person name="Rolshausen P.E."/>
            <person name="Cantu D."/>
        </authorList>
    </citation>
    <scope>NUCLEOTIDE SEQUENCE [LARGE SCALE GENOMIC DNA]</scope>
    <source>
        <strain evidence="8">UCR-EL1</strain>
    </source>
</reference>
<dbReference type="CDD" id="cd08999">
    <property type="entry name" value="GH43_ABN-like"/>
    <property type="match status" value="1"/>
</dbReference>
<dbReference type="Proteomes" id="UP000012174">
    <property type="component" value="Unassembled WGS sequence"/>
</dbReference>
<proteinExistence type="inferred from homology"/>
<evidence type="ECO:0000313" key="8">
    <source>
        <dbReference type="Proteomes" id="UP000012174"/>
    </source>
</evidence>
<dbReference type="InterPro" id="IPR050727">
    <property type="entry name" value="GH43_arabinanases"/>
</dbReference>
<protein>
    <recommendedName>
        <fullName evidence="5">Endo-1,5-alpha-L-arabinanase A</fullName>
    </recommendedName>
</protein>
<evidence type="ECO:0000256" key="5">
    <source>
        <dbReference type="ARBA" id="ARBA00042202"/>
    </source>
</evidence>
<dbReference type="InterPro" id="IPR006710">
    <property type="entry name" value="Glyco_hydro_43"/>
</dbReference>
<sequence>MAVTIINSTKAELAGPLDARWDGPHMDISFPDPTILKDGDTWKAYATSSNNAHIPIAESSDAVSWTFTDTDALPDVGSWVSSSDRGIWAPDVFKNDDGQFVMYYSGKQEGGARCIGAATSSTSSGPFAPQDQPLICDQENGGAIDPVGFDDGEYRWIMWKVDGNALGGATTCTGGDHSSDYKPTPIKIQKVSRDGLSLEGSAKTILDNNGEEDDGVVEGPSMHKVNPGEYVLFFSTHCYSSDSYDIQYAWAGAPDVEFGSRGILAQSNADEPIYGPGHMDIDTDGAHIVFHGRTSPGNPSGSKRYMFSGLIGFQ</sequence>
<dbReference type="eggNOG" id="ENOG502S9PF">
    <property type="taxonomic scope" value="Eukaryota"/>
</dbReference>
<accession>M7TZS9</accession>
<dbReference type="Pfam" id="PF04616">
    <property type="entry name" value="Glyco_hydro_43"/>
    <property type="match status" value="1"/>
</dbReference>
<keyword evidence="4 6" id="KW-0326">Glycosidase</keyword>
<comment type="similarity">
    <text evidence="2 6">Belongs to the glycosyl hydrolase 43 family.</text>
</comment>
<dbReference type="Gene3D" id="2.115.10.20">
    <property type="entry name" value="Glycosyl hydrolase domain, family 43"/>
    <property type="match status" value="1"/>
</dbReference>
<evidence type="ECO:0000256" key="3">
    <source>
        <dbReference type="ARBA" id="ARBA00022801"/>
    </source>
</evidence>
<evidence type="ECO:0000256" key="2">
    <source>
        <dbReference type="ARBA" id="ARBA00009865"/>
    </source>
</evidence>
<evidence type="ECO:0000256" key="1">
    <source>
        <dbReference type="ARBA" id="ARBA00004834"/>
    </source>
</evidence>
<comment type="pathway">
    <text evidence="1">Glycan metabolism; L-arabinan degradation.</text>
</comment>
<organism evidence="7 8">
    <name type="scientific">Eutypa lata (strain UCR-EL1)</name>
    <name type="common">Grapevine dieback disease fungus</name>
    <name type="synonym">Eutypa armeniacae</name>
    <dbReference type="NCBI Taxonomy" id="1287681"/>
    <lineage>
        <taxon>Eukaryota</taxon>
        <taxon>Fungi</taxon>
        <taxon>Dikarya</taxon>
        <taxon>Ascomycota</taxon>
        <taxon>Pezizomycotina</taxon>
        <taxon>Sordariomycetes</taxon>
        <taxon>Xylariomycetidae</taxon>
        <taxon>Xylariales</taxon>
        <taxon>Diatrypaceae</taxon>
        <taxon>Eutypa</taxon>
    </lineage>
</organism>
<gene>
    <name evidence="7" type="ORF">UCREL1_782</name>
</gene>
<dbReference type="KEGG" id="ela:UCREL1_782"/>
<dbReference type="GO" id="GO:0004553">
    <property type="term" value="F:hydrolase activity, hydrolyzing O-glycosyl compounds"/>
    <property type="evidence" value="ECO:0007669"/>
    <property type="project" value="InterPro"/>
</dbReference>